<feature type="compositionally biased region" description="Polar residues" evidence="1">
    <location>
        <begin position="22"/>
        <end position="36"/>
    </location>
</feature>
<evidence type="ECO:0000313" key="2">
    <source>
        <dbReference type="EMBL" id="KAJ1196486.1"/>
    </source>
</evidence>
<name>A0AAV7V6Q2_PLEWA</name>
<organism evidence="2 3">
    <name type="scientific">Pleurodeles waltl</name>
    <name type="common">Iberian ribbed newt</name>
    <dbReference type="NCBI Taxonomy" id="8319"/>
    <lineage>
        <taxon>Eukaryota</taxon>
        <taxon>Metazoa</taxon>
        <taxon>Chordata</taxon>
        <taxon>Craniata</taxon>
        <taxon>Vertebrata</taxon>
        <taxon>Euteleostomi</taxon>
        <taxon>Amphibia</taxon>
        <taxon>Batrachia</taxon>
        <taxon>Caudata</taxon>
        <taxon>Salamandroidea</taxon>
        <taxon>Salamandridae</taxon>
        <taxon>Pleurodelinae</taxon>
        <taxon>Pleurodeles</taxon>
    </lineage>
</organism>
<comment type="caution">
    <text evidence="2">The sequence shown here is derived from an EMBL/GenBank/DDBJ whole genome shotgun (WGS) entry which is preliminary data.</text>
</comment>
<reference evidence="2" key="1">
    <citation type="journal article" date="2022" name="bioRxiv">
        <title>Sequencing and chromosome-scale assembly of the giantPleurodeles waltlgenome.</title>
        <authorList>
            <person name="Brown T."/>
            <person name="Elewa A."/>
            <person name="Iarovenko S."/>
            <person name="Subramanian E."/>
            <person name="Araus A.J."/>
            <person name="Petzold A."/>
            <person name="Susuki M."/>
            <person name="Suzuki K.-i.T."/>
            <person name="Hayashi T."/>
            <person name="Toyoda A."/>
            <person name="Oliveira C."/>
            <person name="Osipova E."/>
            <person name="Leigh N.D."/>
            <person name="Simon A."/>
            <person name="Yun M.H."/>
        </authorList>
    </citation>
    <scope>NUCLEOTIDE SEQUENCE</scope>
    <source>
        <strain evidence="2">20211129_DDA</strain>
        <tissue evidence="2">Liver</tissue>
    </source>
</reference>
<gene>
    <name evidence="2" type="ORF">NDU88_000357</name>
</gene>
<keyword evidence="3" id="KW-1185">Reference proteome</keyword>
<dbReference type="Proteomes" id="UP001066276">
    <property type="component" value="Chromosome 2_1"/>
</dbReference>
<evidence type="ECO:0000256" key="1">
    <source>
        <dbReference type="SAM" id="MobiDB-lite"/>
    </source>
</evidence>
<feature type="region of interest" description="Disordered" evidence="1">
    <location>
        <begin position="1"/>
        <end position="82"/>
    </location>
</feature>
<dbReference type="AlphaFoldDB" id="A0AAV7V6Q2"/>
<sequence>MLGGGGADTLRQHLRCALRGPTPNSEPQASPHQENSAWPEKRSAAGPATFNTGHSFHLGPAGRRRGPPRPSRETPRAAAAQQ</sequence>
<dbReference type="EMBL" id="JANPWB010000003">
    <property type="protein sequence ID" value="KAJ1196486.1"/>
    <property type="molecule type" value="Genomic_DNA"/>
</dbReference>
<accession>A0AAV7V6Q2</accession>
<protein>
    <submittedName>
        <fullName evidence="2">Uncharacterized protein</fullName>
    </submittedName>
</protein>
<proteinExistence type="predicted"/>
<evidence type="ECO:0000313" key="3">
    <source>
        <dbReference type="Proteomes" id="UP001066276"/>
    </source>
</evidence>